<dbReference type="PROSITE" id="PS52004">
    <property type="entry name" value="KS3_2"/>
    <property type="match status" value="2"/>
</dbReference>
<dbReference type="InterPro" id="IPR016039">
    <property type="entry name" value="Thiolase-like"/>
</dbReference>
<dbReference type="GO" id="GO:0004312">
    <property type="term" value="F:fatty acid synthase activity"/>
    <property type="evidence" value="ECO:0007669"/>
    <property type="project" value="TreeGrafter"/>
</dbReference>
<dbReference type="InterPro" id="IPR014031">
    <property type="entry name" value="Ketoacyl_synth_C"/>
</dbReference>
<dbReference type="PROSITE" id="PS00606">
    <property type="entry name" value="KS3_1"/>
    <property type="match status" value="2"/>
</dbReference>
<feature type="domain" description="Carrier" evidence="7">
    <location>
        <begin position="2088"/>
        <end position="2163"/>
    </location>
</feature>
<organism evidence="9">
    <name type="scientific">Streptomyces sp. CNQ-418</name>
    <dbReference type="NCBI Taxonomy" id="467194"/>
    <lineage>
        <taxon>Bacteria</taxon>
        <taxon>Bacillati</taxon>
        <taxon>Actinomycetota</taxon>
        <taxon>Actinomycetes</taxon>
        <taxon>Kitasatosporales</taxon>
        <taxon>Streptomycetaceae</taxon>
        <taxon>Streptomyces</taxon>
    </lineage>
</organism>
<dbReference type="InterPro" id="IPR036736">
    <property type="entry name" value="ACP-like_sf"/>
</dbReference>
<keyword evidence="2" id="KW-0597">Phosphoprotein</keyword>
<dbReference type="InterPro" id="IPR014030">
    <property type="entry name" value="Ketoacyl_synth_N"/>
</dbReference>
<dbReference type="InterPro" id="IPR020806">
    <property type="entry name" value="PKS_PP-bd"/>
</dbReference>
<feature type="compositionally biased region" description="Polar residues" evidence="6">
    <location>
        <begin position="1150"/>
        <end position="1159"/>
    </location>
</feature>
<dbReference type="InterPro" id="IPR009081">
    <property type="entry name" value="PP-bd_ACP"/>
</dbReference>
<feature type="region of interest" description="Disordered" evidence="6">
    <location>
        <begin position="2170"/>
        <end position="2223"/>
    </location>
</feature>
<evidence type="ECO:0000256" key="3">
    <source>
        <dbReference type="ARBA" id="ARBA00022679"/>
    </source>
</evidence>
<reference evidence="9" key="1">
    <citation type="journal article" date="2012" name="J. Am. Chem. Soc.">
        <title>Flavoenzyme-catalyzed atropo-selective n,c-bipyrrole homocoupling in marinopyrrole biosynthesis.</title>
        <authorList>
            <person name="Yamanaka K."/>
            <person name="Ryan K.S."/>
            <person name="Gulder T.A."/>
            <person name="Hughes C.C."/>
            <person name="Moore B.S."/>
        </authorList>
    </citation>
    <scope>NUCLEOTIDE SEQUENCE</scope>
    <source>
        <strain evidence="9">CNQ-418</strain>
    </source>
</reference>
<evidence type="ECO:0000256" key="5">
    <source>
        <dbReference type="ARBA" id="ARBA00023315"/>
    </source>
</evidence>
<keyword evidence="1" id="KW-0596">Phosphopantetheine</keyword>
<dbReference type="SMART" id="SM01294">
    <property type="entry name" value="PKS_PP_betabranch"/>
    <property type="match status" value="1"/>
</dbReference>
<dbReference type="EMBL" id="JX157625">
    <property type="protein sequence ID" value="AFP87524.1"/>
    <property type="molecule type" value="Genomic_DNA"/>
</dbReference>
<dbReference type="InterPro" id="IPR018201">
    <property type="entry name" value="Ketoacyl_synth_AS"/>
</dbReference>
<evidence type="ECO:0000313" key="9">
    <source>
        <dbReference type="EMBL" id="AFP87524.1"/>
    </source>
</evidence>
<feature type="compositionally biased region" description="Low complexity" evidence="6">
    <location>
        <begin position="907"/>
        <end position="964"/>
    </location>
</feature>
<dbReference type="Pfam" id="PF00550">
    <property type="entry name" value="PP-binding"/>
    <property type="match status" value="2"/>
</dbReference>
<dbReference type="FunFam" id="3.40.47.10:FF:000019">
    <property type="entry name" value="Polyketide synthase type I"/>
    <property type="match status" value="2"/>
</dbReference>
<dbReference type="SUPFAM" id="SSF55048">
    <property type="entry name" value="Probable ACP-binding domain of malonyl-CoA ACP transacylase"/>
    <property type="match status" value="1"/>
</dbReference>
<feature type="compositionally biased region" description="Low complexity" evidence="6">
    <location>
        <begin position="2040"/>
        <end position="2056"/>
    </location>
</feature>
<feature type="compositionally biased region" description="Pro residues" evidence="6">
    <location>
        <begin position="2177"/>
        <end position="2205"/>
    </location>
</feature>
<dbReference type="GO" id="GO:0004315">
    <property type="term" value="F:3-oxoacyl-[acyl-carrier-protein] synthase activity"/>
    <property type="evidence" value="ECO:0007669"/>
    <property type="project" value="InterPro"/>
</dbReference>
<dbReference type="GO" id="GO:0006633">
    <property type="term" value="P:fatty acid biosynthetic process"/>
    <property type="evidence" value="ECO:0007669"/>
    <property type="project" value="InterPro"/>
</dbReference>
<dbReference type="CDD" id="cd00833">
    <property type="entry name" value="PKS"/>
    <property type="match status" value="2"/>
</dbReference>
<evidence type="ECO:0000256" key="2">
    <source>
        <dbReference type="ARBA" id="ARBA00022553"/>
    </source>
</evidence>
<dbReference type="Pfam" id="PF00109">
    <property type="entry name" value="ketoacyl-synt"/>
    <property type="match status" value="2"/>
</dbReference>
<dbReference type="InterPro" id="IPR016035">
    <property type="entry name" value="Acyl_Trfase/lysoPLipase"/>
</dbReference>
<keyword evidence="5" id="KW-0012">Acyltransferase</keyword>
<feature type="region of interest" description="Disordered" evidence="6">
    <location>
        <begin position="1122"/>
        <end position="1166"/>
    </location>
</feature>
<evidence type="ECO:0000256" key="4">
    <source>
        <dbReference type="ARBA" id="ARBA00023194"/>
    </source>
</evidence>
<keyword evidence="4" id="KW-0045">Antibiotic biosynthesis</keyword>
<dbReference type="SMART" id="SM00825">
    <property type="entry name" value="PKS_KS"/>
    <property type="match status" value="2"/>
</dbReference>
<dbReference type="Gene3D" id="1.10.1200.10">
    <property type="entry name" value="ACP-like"/>
    <property type="match status" value="2"/>
</dbReference>
<dbReference type="Gene3D" id="3.40.366.10">
    <property type="entry name" value="Malonyl-Coenzyme A Acyl Carrier Protein, domain 2"/>
    <property type="match status" value="2"/>
</dbReference>
<dbReference type="PANTHER" id="PTHR43775:SF37">
    <property type="entry name" value="SI:DKEY-61P9.11"/>
    <property type="match status" value="1"/>
</dbReference>
<dbReference type="SUPFAM" id="SSF47336">
    <property type="entry name" value="ACP-like"/>
    <property type="match status" value="2"/>
</dbReference>
<dbReference type="GO" id="GO:0033068">
    <property type="term" value="P:macrolide biosynthetic process"/>
    <property type="evidence" value="ECO:0007669"/>
    <property type="project" value="UniProtKB-ARBA"/>
</dbReference>
<proteinExistence type="predicted"/>
<feature type="compositionally biased region" description="Low complexity" evidence="6">
    <location>
        <begin position="1964"/>
        <end position="1986"/>
    </location>
</feature>
<dbReference type="InterPro" id="IPR032821">
    <property type="entry name" value="PKS_assoc"/>
</dbReference>
<dbReference type="SMART" id="SM00823">
    <property type="entry name" value="PKS_PP"/>
    <property type="match status" value="2"/>
</dbReference>
<dbReference type="Pfam" id="PF02801">
    <property type="entry name" value="Ketoacyl-synt_C"/>
    <property type="match status" value="2"/>
</dbReference>
<evidence type="ECO:0000259" key="7">
    <source>
        <dbReference type="PROSITE" id="PS50075"/>
    </source>
</evidence>
<dbReference type="SMART" id="SM00827">
    <property type="entry name" value="PKS_AT"/>
    <property type="match status" value="1"/>
</dbReference>
<dbReference type="Pfam" id="PF00698">
    <property type="entry name" value="Acyl_transf_1"/>
    <property type="match status" value="1"/>
</dbReference>
<feature type="domain" description="Ketosynthase family 3 (KS3)" evidence="8">
    <location>
        <begin position="9"/>
        <end position="437"/>
    </location>
</feature>
<dbReference type="InterPro" id="IPR020841">
    <property type="entry name" value="PKS_Beta-ketoAc_synthase_dom"/>
</dbReference>
<dbReference type="Pfam" id="PF22621">
    <property type="entry name" value="CurL-like_PKS_C"/>
    <property type="match status" value="1"/>
</dbReference>
<feature type="region of interest" description="Disordered" evidence="6">
    <location>
        <begin position="1952"/>
        <end position="1999"/>
    </location>
</feature>
<feature type="compositionally biased region" description="Acidic residues" evidence="6">
    <location>
        <begin position="2212"/>
        <end position="2223"/>
    </location>
</feature>
<feature type="region of interest" description="Disordered" evidence="6">
    <location>
        <begin position="901"/>
        <end position="991"/>
    </location>
</feature>
<dbReference type="InterPro" id="IPR014043">
    <property type="entry name" value="Acyl_transferase_dom"/>
</dbReference>
<name>J7GXV9_9ACTN</name>
<dbReference type="InterPro" id="IPR050091">
    <property type="entry name" value="PKS_NRPS_Biosynth_Enz"/>
</dbReference>
<evidence type="ECO:0000256" key="1">
    <source>
        <dbReference type="ARBA" id="ARBA00022450"/>
    </source>
</evidence>
<dbReference type="PROSITE" id="PS50075">
    <property type="entry name" value="CARRIER"/>
    <property type="match status" value="2"/>
</dbReference>
<gene>
    <name evidence="9" type="primary">mpy7</name>
</gene>
<dbReference type="Gene3D" id="3.30.70.3290">
    <property type="match status" value="2"/>
</dbReference>
<dbReference type="SUPFAM" id="SSF53901">
    <property type="entry name" value="Thiolase-like"/>
    <property type="match status" value="2"/>
</dbReference>
<dbReference type="GO" id="GO:0031177">
    <property type="term" value="F:phosphopantetheine binding"/>
    <property type="evidence" value="ECO:0007669"/>
    <property type="project" value="InterPro"/>
</dbReference>
<dbReference type="Pfam" id="PF16197">
    <property type="entry name" value="KAsynt_C_assoc"/>
    <property type="match status" value="1"/>
</dbReference>
<protein>
    <submittedName>
        <fullName evidence="9">Type I polyketide synthase</fullName>
    </submittedName>
</protein>
<evidence type="ECO:0000256" key="6">
    <source>
        <dbReference type="SAM" id="MobiDB-lite"/>
    </source>
</evidence>
<feature type="domain" description="Carrier" evidence="7">
    <location>
        <begin position="990"/>
        <end position="1065"/>
    </location>
</feature>
<accession>J7GXV9</accession>
<feature type="region of interest" description="Disordered" evidence="6">
    <location>
        <begin position="2016"/>
        <end position="2068"/>
    </location>
</feature>
<dbReference type="Gene3D" id="3.40.47.10">
    <property type="match status" value="2"/>
</dbReference>
<dbReference type="InterPro" id="IPR001227">
    <property type="entry name" value="Ac_transferase_dom_sf"/>
</dbReference>
<dbReference type="PANTHER" id="PTHR43775">
    <property type="entry name" value="FATTY ACID SYNTHASE"/>
    <property type="match status" value="1"/>
</dbReference>
<evidence type="ECO:0000259" key="8">
    <source>
        <dbReference type="PROSITE" id="PS52004"/>
    </source>
</evidence>
<feature type="domain" description="Ketosynthase family 3 (KS3)" evidence="8">
    <location>
        <begin position="1168"/>
        <end position="1593"/>
    </location>
</feature>
<keyword evidence="3" id="KW-0808">Transferase</keyword>
<feature type="region of interest" description="Disordered" evidence="6">
    <location>
        <begin position="1067"/>
        <end position="1110"/>
    </location>
</feature>
<dbReference type="SUPFAM" id="SSF52151">
    <property type="entry name" value="FabD/lysophospholipase-like"/>
    <property type="match status" value="2"/>
</dbReference>
<dbReference type="InterPro" id="IPR016036">
    <property type="entry name" value="Malonyl_transacylase_ACP-bd"/>
</dbReference>
<sequence>MRRENEDWADDIAIVGVGCRFPGGITDPEGFWSLLTSGGSTVTSVPADRWDDRFHHADQRNPGTSYSPRGSFLDDVDRFDAGFFGISPREAHEVDPQQRLLLESSWAAMEDSGIPRDRWEGTRTGVYLGVLAMDYTLLHAKTSGVGAINPYYASGKEFSFGAGRISYTFGLHGPTLMLSTACSSSLMAVHLAVRALRSGECDAALAGGVNLMLTPELGIYMSKVWALSPSGVCRPFDAAADGVVRSEGCGVVVLKRYADAVADGDRVWAVVHGSAANHDGRSAGITAPNAVAQQDLLRTALADAGREPMDLSYVEAHGTGTPLGDPIELSSLAAVLGSERPAGRPLYVGSHKANFGHMDSAAGIAGLLKSALIARHGVVPPQINLDRPTAQFDWSTSGLTVATDLTELASRPDGTPALAGVSAFGLSGTNAHVIVGPPPVSSTSAGAASPARPIRRTGIVQRHHLLTVSGHTESALRSQAAAYRERVAATPEEGLPALIHTAGARRTHHERRVALTGRTGAELVRGLDAFLENRADPQVAHGDVSDAPARPVVQVFGDQGTPWPGAGLDLYDAEPLFADALDECHELFARHVEWSLLAELGRGAESRLTDTAVAQPATFAIQVGLSRLWSSWGMAPDVVVGHGTGEVAAAVVAGSLTLADGAELIVRRGEVLRGANGSGRTVAVDASVDEVTAALEPFRDEVTVAAVNGPTSVVIAGPHGPVEKAVAALLEHGARCVPLTDGYALHTPLMRPYATELRDQLTHLTVYEPEITVVSTVRPDGAASPHQDADYWAAHLHQPVRFWPAIDRLLSEGEMTLIEVGVDPVLHRPLLTAMEHHGRNGPVVSSLHRDQPATHSLGQALAQLQVSGAPIDWHAVTGTHPYEPLPPLPLAGDAYWLPRVARGDQGGPASAETPSSGPSPGSAAPAAVPAATSTEAAAPAAPAATAPATSPAATEPAALTASAPDPQSAPHADPDPSLTAPTGSAHGAREEVAAEVSRLCAEALGHDTTRRVPRVRGFFELGMDSFSLGDFVRALEGRFEVTLGDGAGIHYPTIDQLTDHLLTLIDGGPPTDRTVPPATAPEPQSTPKTPPLLGDEAAGPALTPADQGAVGAAAHAVASAGDLPGWPPAGDRASPAGVPDNPPALALLPVSSTASSTPPQADPPRAADEPIAIVGMACRLPGADGVEEFWQVLVEGVDASSDIPTDRFDADALLADGPVTPGTIVTKRGSFLDRVDGFDNAFFRISAREARSMDPQQRLFLQVAWEALDDAGVRTAELPGSRVGLYVGLNTTDYMQMVTEHHQNIDLYYGTGNSFCGTAGRLSYFLGVRGPSMAVDTACSSSLTAVHLACQGLRTGEASLAIAGGSNVMSNPTVYLAMSAAGALSPDGRCKTFSAAADGYGRGEGAGAVVLKTLSQARADGDRVYAVLRGSAVNHNGASGGLTVPSAGAQREVLTDSLQRAGIAPADVDYVEAHGTGTRLGDGIELTALAEALSPGRAADRPLLVGSVKTNIGHLEAAAGIAGLIKTTLALHHGTIPPHLHFDEPSTQVEWSRLPVRVTDRAHPWPADSRRTRVAGVSAFGFTGTNAHVLLAEVEPPPAPLPSPPRRAHILPLSAANDDALRESAARMEVRIAGADDATIGDICYTAGARRTHLEHRLVAVGRTTAELRAALTRHASQRPASGDHTGRAHLSEERTALLVYGAHLADLPWRHWDSTEPECSAVLDAVDAAATAVLGTSARRTLYGTPASPADRRHPSLALLAGQLVYTALLRAYGVRVGQVAGRGGGEIAAACTAGLLSLTDAVRASAGERSVRLTGHAACGIELNSLHGAADSQPLDAWQPPIERTADEAAHAAPAWLPTLVQRVANGAPTVALGAGEESAARDLVDAAATDTLSLATVVAAAGRDAVAHLVAELHVRGCPIGWVETAGGTRRIVSLPAYPWQQRSHWITGRAQTTPPPAPAEPTEAPPRNSLPQPPAASALPPAEETVPPAFTSEESDGELITAAELRAVLAADEEPPPQPSPNSALPQRGELPVNTPPRAAAPEAAPAPAPTADRTENAVQPSAAPDAPELVHELHALGPELRVDRLLEATLTATATALGESSGSDVDPDLGFFDLGLDSVMAVALMDELGPLLGVELEPTLTFEHPTCRALAGHLLETVLGAARPTGAVATPAPTPAAPNQTPPTLAPSAPPAPPEPPPAAPAAAEPEPVDDEFSGLDDDALATRLLERIRSSEALLNEVGLP</sequence>